<dbReference type="Gramene" id="ONK79363">
    <property type="protein sequence ID" value="ONK79363"/>
    <property type="gene ID" value="A4U43_C01F5600"/>
</dbReference>
<gene>
    <name evidence="1" type="ORF">A4U43_C01F5600</name>
</gene>
<accession>A0A5P1FNR7</accession>
<organism evidence="1 2">
    <name type="scientific">Asparagus officinalis</name>
    <name type="common">Garden asparagus</name>
    <dbReference type="NCBI Taxonomy" id="4686"/>
    <lineage>
        <taxon>Eukaryota</taxon>
        <taxon>Viridiplantae</taxon>
        <taxon>Streptophyta</taxon>
        <taxon>Embryophyta</taxon>
        <taxon>Tracheophyta</taxon>
        <taxon>Spermatophyta</taxon>
        <taxon>Magnoliopsida</taxon>
        <taxon>Liliopsida</taxon>
        <taxon>Asparagales</taxon>
        <taxon>Asparagaceae</taxon>
        <taxon>Asparagoideae</taxon>
        <taxon>Asparagus</taxon>
    </lineage>
</organism>
<evidence type="ECO:0000313" key="2">
    <source>
        <dbReference type="Proteomes" id="UP000243459"/>
    </source>
</evidence>
<protein>
    <submittedName>
        <fullName evidence="1">Uncharacterized protein</fullName>
    </submittedName>
</protein>
<dbReference type="EMBL" id="CM007381">
    <property type="protein sequence ID" value="ONK79363.1"/>
    <property type="molecule type" value="Genomic_DNA"/>
</dbReference>
<dbReference type="AlphaFoldDB" id="A0A5P1FNR7"/>
<dbReference type="Proteomes" id="UP000243459">
    <property type="component" value="Chromosome 1"/>
</dbReference>
<sequence length="173" mass="18834">MLTAVVVTWRAPGGNYAGGGGGGGTTLLYLWVIYTGGRRIADLESELVKYGPVKEVSGYCGVKEGMKPVIYLNGRPCVVAFLHSPYGVRRPWGGAGFRGISRGWLRTRTENKPSAMVNKGRGGRCWWRAPNWVGILVGEEEERCGGGNWGRGGVLGVEDLMGNMRNRMGPCWR</sequence>
<name>A0A5P1FNR7_ASPOF</name>
<keyword evidence="2" id="KW-1185">Reference proteome</keyword>
<evidence type="ECO:0000313" key="1">
    <source>
        <dbReference type="EMBL" id="ONK79363.1"/>
    </source>
</evidence>
<reference evidence="2" key="1">
    <citation type="journal article" date="2017" name="Nat. Commun.">
        <title>The asparagus genome sheds light on the origin and evolution of a young Y chromosome.</title>
        <authorList>
            <person name="Harkess A."/>
            <person name="Zhou J."/>
            <person name="Xu C."/>
            <person name="Bowers J.E."/>
            <person name="Van der Hulst R."/>
            <person name="Ayyampalayam S."/>
            <person name="Mercati F."/>
            <person name="Riccardi P."/>
            <person name="McKain M.R."/>
            <person name="Kakrana A."/>
            <person name="Tang H."/>
            <person name="Ray J."/>
            <person name="Groenendijk J."/>
            <person name="Arikit S."/>
            <person name="Mathioni S.M."/>
            <person name="Nakano M."/>
            <person name="Shan H."/>
            <person name="Telgmann-Rauber A."/>
            <person name="Kanno A."/>
            <person name="Yue Z."/>
            <person name="Chen H."/>
            <person name="Li W."/>
            <person name="Chen Y."/>
            <person name="Xu X."/>
            <person name="Zhang Y."/>
            <person name="Luo S."/>
            <person name="Chen H."/>
            <person name="Gao J."/>
            <person name="Mao Z."/>
            <person name="Pires J.C."/>
            <person name="Luo M."/>
            <person name="Kudrna D."/>
            <person name="Wing R.A."/>
            <person name="Meyers B.C."/>
            <person name="Yi K."/>
            <person name="Kong H."/>
            <person name="Lavrijsen P."/>
            <person name="Sunseri F."/>
            <person name="Falavigna A."/>
            <person name="Ye Y."/>
            <person name="Leebens-Mack J.H."/>
            <person name="Chen G."/>
        </authorList>
    </citation>
    <scope>NUCLEOTIDE SEQUENCE [LARGE SCALE GENOMIC DNA]</scope>
    <source>
        <strain evidence="2">cv. DH0086</strain>
    </source>
</reference>
<proteinExistence type="predicted"/>